<evidence type="ECO:0000256" key="1">
    <source>
        <dbReference type="ARBA" id="ARBA00022490"/>
    </source>
</evidence>
<evidence type="ECO:0000259" key="2">
    <source>
        <dbReference type="Pfam" id="PF22788"/>
    </source>
</evidence>
<accession>A0A9N7RC10</accession>
<dbReference type="GO" id="GO:0008180">
    <property type="term" value="C:COP9 signalosome"/>
    <property type="evidence" value="ECO:0007669"/>
    <property type="project" value="TreeGrafter"/>
</dbReference>
<sequence>MNLDMSSVESVEAQIQGLSGGELTQLHNYLKQIDDTLRSEPTQLAPLLSELDPCTHSLGYLFVLDALASAAISKDQINEIVLSVAKFINVCAVEQIRLAPVKFISPCKRLKDQVMLLGRPNAWCCSTIDRSSTEQLFTLHPDFLHTFSTWRSLLLCLLSKSYKTRLSILEDEIFEVDQPRDFFLYCYYGGMICVGQKKFSKALELLHNFSTTFPKYTSSAAQRNLKNLTQPYLELVNVYSTGKVSDKDKFASD</sequence>
<dbReference type="GO" id="GO:0006511">
    <property type="term" value="P:ubiquitin-dependent protein catabolic process"/>
    <property type="evidence" value="ECO:0007669"/>
    <property type="project" value="TreeGrafter"/>
</dbReference>
<dbReference type="PANTHER" id="PTHR10758">
    <property type="entry name" value="26S PROTEASOME NON-ATPASE REGULATORY SUBUNIT 3/COP9 SIGNALOSOME COMPLEX SUBUNIT 3"/>
    <property type="match status" value="1"/>
</dbReference>
<keyword evidence="4" id="KW-1185">Reference proteome</keyword>
<evidence type="ECO:0000313" key="3">
    <source>
        <dbReference type="EMBL" id="CAA0823477.1"/>
    </source>
</evidence>
<protein>
    <submittedName>
        <fullName evidence="3">COP9 signalosome complex subunit 3</fullName>
    </submittedName>
</protein>
<evidence type="ECO:0000313" key="4">
    <source>
        <dbReference type="Proteomes" id="UP001153555"/>
    </source>
</evidence>
<proteinExistence type="predicted"/>
<organism evidence="3 4">
    <name type="scientific">Striga hermonthica</name>
    <name type="common">Purple witchweed</name>
    <name type="synonym">Buchnera hermonthica</name>
    <dbReference type="NCBI Taxonomy" id="68872"/>
    <lineage>
        <taxon>Eukaryota</taxon>
        <taxon>Viridiplantae</taxon>
        <taxon>Streptophyta</taxon>
        <taxon>Embryophyta</taxon>
        <taxon>Tracheophyta</taxon>
        <taxon>Spermatophyta</taxon>
        <taxon>Magnoliopsida</taxon>
        <taxon>eudicotyledons</taxon>
        <taxon>Gunneridae</taxon>
        <taxon>Pentapetalae</taxon>
        <taxon>asterids</taxon>
        <taxon>lamiids</taxon>
        <taxon>Lamiales</taxon>
        <taxon>Orobanchaceae</taxon>
        <taxon>Buchnereae</taxon>
        <taxon>Striga</taxon>
    </lineage>
</organism>
<keyword evidence="1" id="KW-0963">Cytoplasm</keyword>
<dbReference type="PANTHER" id="PTHR10758:SF1">
    <property type="entry name" value="COP9 SIGNALOSOME COMPLEX SUBUNIT 3"/>
    <property type="match status" value="1"/>
</dbReference>
<dbReference type="Pfam" id="PF22788">
    <property type="entry name" value="COP9_hel_rpt"/>
    <property type="match status" value="1"/>
</dbReference>
<name>A0A9N7RC10_STRHE</name>
<dbReference type="Proteomes" id="UP001153555">
    <property type="component" value="Unassembled WGS sequence"/>
</dbReference>
<dbReference type="AlphaFoldDB" id="A0A9N7RC10"/>
<reference evidence="3" key="1">
    <citation type="submission" date="2019-12" db="EMBL/GenBank/DDBJ databases">
        <authorList>
            <person name="Scholes J."/>
        </authorList>
    </citation>
    <scope>NUCLEOTIDE SEQUENCE</scope>
</reference>
<comment type="caution">
    <text evidence="3">The sequence shown here is derived from an EMBL/GenBank/DDBJ whole genome shotgun (WGS) entry which is preliminary data.</text>
</comment>
<dbReference type="InterPro" id="IPR055089">
    <property type="entry name" value="COP9_N"/>
</dbReference>
<dbReference type="EMBL" id="CACSLK010024540">
    <property type="protein sequence ID" value="CAA0823477.1"/>
    <property type="molecule type" value="Genomic_DNA"/>
</dbReference>
<dbReference type="OrthoDB" id="29061at2759"/>
<gene>
    <name evidence="3" type="ORF">SHERM_20632</name>
</gene>
<feature type="domain" description="COP9 signalosome complex subunit 3 N-terminal helical repeats" evidence="2">
    <location>
        <begin position="21"/>
        <end position="213"/>
    </location>
</feature>
<dbReference type="InterPro" id="IPR050756">
    <property type="entry name" value="CSN3"/>
</dbReference>